<sequence length="301" mass="32370">MDKKVFLAFGMTVFIWGSAFPGIKVGLESFSPEHLALLRMLIASAALILFAWNRKMKLPDIKDVPAILFLGFLGFAVYHTGLSFGEQTVSAGVSSLLVSTTPIFSAILGTMFLKDRLSKIGWLGSCMAFLGVALISFGTGNSYSVISSGMIWILIAAFGESFFFVFETNYIKKYGFIQFNIYTIIAGTIFMLFFLPGLLTEFSGASTASTLTVIYLGLIPTIIPYFAIAYVISKTGAAKATSSLYLTPAAALLISWVWLGEIPTILSLIGGIITLVGVGLSAVRASESNDIATKRTANNMT</sequence>
<dbReference type="Gene3D" id="1.10.3730.20">
    <property type="match status" value="1"/>
</dbReference>
<evidence type="ECO:0000259" key="4">
    <source>
        <dbReference type="Pfam" id="PF00892"/>
    </source>
</evidence>
<evidence type="ECO:0000256" key="2">
    <source>
        <dbReference type="ARBA" id="ARBA00007362"/>
    </source>
</evidence>
<evidence type="ECO:0000313" key="5">
    <source>
        <dbReference type="EMBL" id="GIN96201.1"/>
    </source>
</evidence>
<feature type="transmembrane region" description="Helical" evidence="3">
    <location>
        <begin position="64"/>
        <end position="81"/>
    </location>
</feature>
<feature type="domain" description="EamA" evidence="4">
    <location>
        <begin position="148"/>
        <end position="281"/>
    </location>
</feature>
<protein>
    <submittedName>
        <fullName evidence="6">EamA family transporter</fullName>
    </submittedName>
    <submittedName>
        <fullName evidence="5">Transporter YdfC</fullName>
    </submittedName>
</protein>
<dbReference type="AlphaFoldDB" id="A0A429X5I2"/>
<dbReference type="Proteomes" id="UP000287296">
    <property type="component" value="Unassembled WGS sequence"/>
</dbReference>
<feature type="transmembrane region" description="Helical" evidence="3">
    <location>
        <begin position="211"/>
        <end position="231"/>
    </location>
</feature>
<dbReference type="Pfam" id="PF00892">
    <property type="entry name" value="EamA"/>
    <property type="match status" value="2"/>
</dbReference>
<feature type="transmembrane region" description="Helical" evidence="3">
    <location>
        <begin position="120"/>
        <end position="139"/>
    </location>
</feature>
<name>A0A429X5I2_SIMTE</name>
<keyword evidence="3" id="KW-1133">Transmembrane helix</keyword>
<accession>A0A429X5I2</accession>
<dbReference type="SUPFAM" id="SSF103481">
    <property type="entry name" value="Multidrug resistance efflux transporter EmrE"/>
    <property type="match status" value="2"/>
</dbReference>
<dbReference type="Proteomes" id="UP000680670">
    <property type="component" value="Unassembled WGS sequence"/>
</dbReference>
<dbReference type="EMBL" id="QYTW02000018">
    <property type="protein sequence ID" value="RST58667.1"/>
    <property type="molecule type" value="Genomic_DNA"/>
</dbReference>
<gene>
    <name evidence="5" type="primary">ydfC</name>
    <name evidence="6" type="ORF">D5F11_016700</name>
    <name evidence="5" type="ORF">J6TS1_20710</name>
</gene>
<evidence type="ECO:0000313" key="8">
    <source>
        <dbReference type="Proteomes" id="UP000680670"/>
    </source>
</evidence>
<keyword evidence="3" id="KW-0812">Transmembrane</keyword>
<dbReference type="GO" id="GO:0016020">
    <property type="term" value="C:membrane"/>
    <property type="evidence" value="ECO:0007669"/>
    <property type="project" value="InterPro"/>
</dbReference>
<feature type="transmembrane region" description="Helical" evidence="3">
    <location>
        <begin position="35"/>
        <end position="52"/>
    </location>
</feature>
<comment type="caution">
    <text evidence="6">The sequence shown here is derived from an EMBL/GenBank/DDBJ whole genome shotgun (WGS) entry which is preliminary data.</text>
</comment>
<reference evidence="6 7" key="1">
    <citation type="submission" date="2018-12" db="EMBL/GenBank/DDBJ databases">
        <authorList>
            <person name="Sun L."/>
            <person name="Chen Z."/>
        </authorList>
    </citation>
    <scope>NUCLEOTIDE SEQUENCE [LARGE SCALE GENOMIC DNA]</scope>
    <source>
        <strain evidence="6 7">LMG 29736</strain>
    </source>
</reference>
<dbReference type="InterPro" id="IPR052756">
    <property type="entry name" value="Alkyne_AA_exporter"/>
</dbReference>
<evidence type="ECO:0000256" key="3">
    <source>
        <dbReference type="SAM" id="Phobius"/>
    </source>
</evidence>
<proteinExistence type="inferred from homology"/>
<feature type="transmembrane region" description="Helical" evidence="3">
    <location>
        <begin position="93"/>
        <end position="113"/>
    </location>
</feature>
<feature type="transmembrane region" description="Helical" evidence="3">
    <location>
        <begin position="243"/>
        <end position="259"/>
    </location>
</feature>
<keyword evidence="3" id="KW-0472">Membrane</keyword>
<dbReference type="InterPro" id="IPR037185">
    <property type="entry name" value="EmrE-like"/>
</dbReference>
<keyword evidence="8" id="KW-1185">Reference proteome</keyword>
<feature type="domain" description="EamA" evidence="4">
    <location>
        <begin position="11"/>
        <end position="136"/>
    </location>
</feature>
<comment type="similarity">
    <text evidence="2">Belongs to the EamA transporter family.</text>
</comment>
<evidence type="ECO:0000313" key="7">
    <source>
        <dbReference type="Proteomes" id="UP000287296"/>
    </source>
</evidence>
<organism evidence="6 7">
    <name type="scientific">Siminovitchia terrae</name>
    <name type="common">Bacillus terrae</name>
    <dbReference type="NCBI Taxonomy" id="1914933"/>
    <lineage>
        <taxon>Bacteria</taxon>
        <taxon>Bacillati</taxon>
        <taxon>Bacillota</taxon>
        <taxon>Bacilli</taxon>
        <taxon>Bacillales</taxon>
        <taxon>Bacillaceae</taxon>
        <taxon>Siminovitchia</taxon>
    </lineage>
</organism>
<dbReference type="OrthoDB" id="9809509at2"/>
<feature type="transmembrane region" description="Helical" evidence="3">
    <location>
        <begin position="265"/>
        <end position="285"/>
    </location>
</feature>
<dbReference type="EMBL" id="BORJ01000004">
    <property type="protein sequence ID" value="GIN96201.1"/>
    <property type="molecule type" value="Genomic_DNA"/>
</dbReference>
<dbReference type="PANTHER" id="PTHR12715">
    <property type="entry name" value="TRANSPORTER, DRUG/METABOLITE EXPORTER FAMILY"/>
    <property type="match status" value="1"/>
</dbReference>
<evidence type="ECO:0000256" key="1">
    <source>
        <dbReference type="ARBA" id="ARBA00004127"/>
    </source>
</evidence>
<dbReference type="InterPro" id="IPR000620">
    <property type="entry name" value="EamA_dom"/>
</dbReference>
<feature type="transmembrane region" description="Helical" evidence="3">
    <location>
        <begin position="145"/>
        <end position="167"/>
    </location>
</feature>
<dbReference type="PANTHER" id="PTHR12715:SF4">
    <property type="entry name" value="EAMA DOMAIN-CONTAINING PROTEIN"/>
    <property type="match status" value="1"/>
</dbReference>
<feature type="transmembrane region" description="Helical" evidence="3">
    <location>
        <begin position="179"/>
        <end position="199"/>
    </location>
</feature>
<comment type="subcellular location">
    <subcellularLocation>
        <location evidence="1">Endomembrane system</location>
        <topology evidence="1">Multi-pass membrane protein</topology>
    </subcellularLocation>
</comment>
<evidence type="ECO:0000313" key="6">
    <source>
        <dbReference type="EMBL" id="RST58667.1"/>
    </source>
</evidence>
<reference evidence="5 8" key="2">
    <citation type="submission" date="2021-03" db="EMBL/GenBank/DDBJ databases">
        <title>Antimicrobial resistance genes in bacteria isolated from Japanese honey, and their potential for conferring macrolide and lincosamide resistance in the American foulbrood pathogen Paenibacillus larvae.</title>
        <authorList>
            <person name="Okamoto M."/>
            <person name="Kumagai M."/>
            <person name="Kanamori H."/>
            <person name="Takamatsu D."/>
        </authorList>
    </citation>
    <scope>NUCLEOTIDE SEQUENCE [LARGE SCALE GENOMIC DNA]</scope>
    <source>
        <strain evidence="5 8">J6TS1</strain>
    </source>
</reference>
<dbReference type="RefSeq" id="WP_120117629.1">
    <property type="nucleotide sequence ID" value="NZ_BORI01000015.1"/>
</dbReference>